<name>A0A4U0X110_9PEZI</name>
<dbReference type="Gene3D" id="1.25.40.10">
    <property type="entry name" value="Tetratricopeptide repeat domain"/>
    <property type="match status" value="1"/>
</dbReference>
<dbReference type="Proteomes" id="UP000309340">
    <property type="component" value="Unassembled WGS sequence"/>
</dbReference>
<dbReference type="EMBL" id="NAJQ01000424">
    <property type="protein sequence ID" value="TKA69922.1"/>
    <property type="molecule type" value="Genomic_DNA"/>
</dbReference>
<dbReference type="Gene3D" id="1.20.58.320">
    <property type="entry name" value="TPR-like"/>
    <property type="match status" value="1"/>
</dbReference>
<dbReference type="Pfam" id="PF06041">
    <property type="entry name" value="DUF924"/>
    <property type="match status" value="1"/>
</dbReference>
<keyword evidence="2" id="KW-1185">Reference proteome</keyword>
<dbReference type="InterPro" id="IPR010323">
    <property type="entry name" value="DUF924"/>
</dbReference>
<dbReference type="SUPFAM" id="SSF48452">
    <property type="entry name" value="TPR-like"/>
    <property type="match status" value="1"/>
</dbReference>
<dbReference type="STRING" id="329884.A0A4U0X110"/>
<protein>
    <recommendedName>
        <fullName evidence="3">DUF924-domain-containing protein</fullName>
    </recommendedName>
</protein>
<dbReference type="AlphaFoldDB" id="A0A4U0X110"/>
<evidence type="ECO:0000313" key="1">
    <source>
        <dbReference type="EMBL" id="TKA69922.1"/>
    </source>
</evidence>
<gene>
    <name evidence="1" type="ORF">B0A55_07976</name>
</gene>
<accession>A0A4U0X110</accession>
<reference evidence="1 2" key="1">
    <citation type="submission" date="2017-03" db="EMBL/GenBank/DDBJ databases">
        <title>Genomes of endolithic fungi from Antarctica.</title>
        <authorList>
            <person name="Coleine C."/>
            <person name="Masonjones S."/>
            <person name="Stajich J.E."/>
        </authorList>
    </citation>
    <scope>NUCLEOTIDE SEQUENCE [LARGE SCALE GENOMIC DNA]</scope>
    <source>
        <strain evidence="1 2">CCFEE 5184</strain>
    </source>
</reference>
<sequence length="279" mass="32020">MATPSSSFRLQPDVFNQTTYTQFRELWFRGQPEGDAAPNLEAMKRWFAFGLTPEEKDALDGECRSIAASALATISPSRLVLPPFSSYAEDLDNAKAIAAPFLDEVNQARQEDEGKGAKTFLSLVLLLDQMPRNLWRQQEDLPLIYRHYDRLAWTLVRSVLASDPDLIEHPSISRRTHWMWFLLPLMHSEHLPSHELALELESRWRRRANESSEGPAADFAQSYAKSARQHVEAIQRFGRYPHRNQCLDRENTPEEEKYLETADTFGVKQTATSSVKDEL</sequence>
<proteinExistence type="predicted"/>
<evidence type="ECO:0000313" key="2">
    <source>
        <dbReference type="Proteomes" id="UP000309340"/>
    </source>
</evidence>
<evidence type="ECO:0008006" key="3">
    <source>
        <dbReference type="Google" id="ProtNLM"/>
    </source>
</evidence>
<dbReference type="OrthoDB" id="414698at2759"/>
<comment type="caution">
    <text evidence="1">The sequence shown here is derived from an EMBL/GenBank/DDBJ whole genome shotgun (WGS) entry which is preliminary data.</text>
</comment>
<dbReference type="InterPro" id="IPR011990">
    <property type="entry name" value="TPR-like_helical_dom_sf"/>
</dbReference>
<organism evidence="1 2">
    <name type="scientific">Friedmanniomyces simplex</name>
    <dbReference type="NCBI Taxonomy" id="329884"/>
    <lineage>
        <taxon>Eukaryota</taxon>
        <taxon>Fungi</taxon>
        <taxon>Dikarya</taxon>
        <taxon>Ascomycota</taxon>
        <taxon>Pezizomycotina</taxon>
        <taxon>Dothideomycetes</taxon>
        <taxon>Dothideomycetidae</taxon>
        <taxon>Mycosphaerellales</taxon>
        <taxon>Teratosphaeriaceae</taxon>
        <taxon>Friedmanniomyces</taxon>
    </lineage>
</organism>